<keyword evidence="2" id="KW-1185">Reference proteome</keyword>
<gene>
    <name evidence="1" type="ORF">BGAL_0518g00020</name>
</gene>
<comment type="caution">
    <text evidence="1">The sequence shown here is derived from an EMBL/GenBank/DDBJ whole genome shotgun (WGS) entry which is preliminary data.</text>
</comment>
<dbReference type="AlphaFoldDB" id="A0A4S8QNI6"/>
<dbReference type="Proteomes" id="UP000308671">
    <property type="component" value="Unassembled WGS sequence"/>
</dbReference>
<evidence type="ECO:0000313" key="1">
    <source>
        <dbReference type="EMBL" id="THV45192.1"/>
    </source>
</evidence>
<evidence type="ECO:0000313" key="2">
    <source>
        <dbReference type="Proteomes" id="UP000308671"/>
    </source>
</evidence>
<reference evidence="1 2" key="1">
    <citation type="submission" date="2017-12" db="EMBL/GenBank/DDBJ databases">
        <title>Comparative genomics of Botrytis spp.</title>
        <authorList>
            <person name="Valero-Jimenez C.A."/>
            <person name="Tapia P."/>
            <person name="Veloso J."/>
            <person name="Silva-Moreno E."/>
            <person name="Staats M."/>
            <person name="Valdes J.H."/>
            <person name="Van Kan J.A.L."/>
        </authorList>
    </citation>
    <scope>NUCLEOTIDE SEQUENCE [LARGE SCALE GENOMIC DNA]</scope>
    <source>
        <strain evidence="1 2">MUCL435</strain>
    </source>
</reference>
<dbReference type="OrthoDB" id="3555942at2759"/>
<dbReference type="EMBL" id="PQXL01000517">
    <property type="protein sequence ID" value="THV45192.1"/>
    <property type="molecule type" value="Genomic_DNA"/>
</dbReference>
<protein>
    <submittedName>
        <fullName evidence="1">Uncharacterized protein</fullName>
    </submittedName>
</protein>
<proteinExistence type="predicted"/>
<name>A0A4S8QNI6_9HELO</name>
<organism evidence="1 2">
    <name type="scientific">Botrytis galanthina</name>
    <dbReference type="NCBI Taxonomy" id="278940"/>
    <lineage>
        <taxon>Eukaryota</taxon>
        <taxon>Fungi</taxon>
        <taxon>Dikarya</taxon>
        <taxon>Ascomycota</taxon>
        <taxon>Pezizomycotina</taxon>
        <taxon>Leotiomycetes</taxon>
        <taxon>Helotiales</taxon>
        <taxon>Sclerotiniaceae</taxon>
        <taxon>Botrytis</taxon>
    </lineage>
</organism>
<accession>A0A4S8QNI6</accession>
<sequence>MLRICNEQEADRPANDTEKNRAIEPFILKKSLYNISSSRRLRPSVVECLMLLVVTPSVEGDVKNAGMTRADAIDAKITAMRMVMRILAVVCDVAYLFQKVDL</sequence>